<keyword evidence="1" id="KW-0472">Membrane</keyword>
<dbReference type="Proteomes" id="UP001597541">
    <property type="component" value="Unassembled WGS sequence"/>
</dbReference>
<protein>
    <recommendedName>
        <fullName evidence="4">O-antigen ligase domain-containing protein</fullName>
    </recommendedName>
</protein>
<proteinExistence type="predicted"/>
<evidence type="ECO:0000256" key="1">
    <source>
        <dbReference type="SAM" id="Phobius"/>
    </source>
</evidence>
<evidence type="ECO:0008006" key="4">
    <source>
        <dbReference type="Google" id="ProtNLM"/>
    </source>
</evidence>
<dbReference type="EMBL" id="JBHUME010000011">
    <property type="protein sequence ID" value="MFD2614337.1"/>
    <property type="molecule type" value="Genomic_DNA"/>
</dbReference>
<keyword evidence="1" id="KW-0812">Transmembrane</keyword>
<dbReference type="RefSeq" id="WP_377605080.1">
    <property type="nucleotide sequence ID" value="NZ_JBHUME010000011.1"/>
</dbReference>
<gene>
    <name evidence="2" type="ORF">ACFSUF_18155</name>
</gene>
<reference evidence="3" key="1">
    <citation type="journal article" date="2019" name="Int. J. Syst. Evol. Microbiol.">
        <title>The Global Catalogue of Microorganisms (GCM) 10K type strain sequencing project: providing services to taxonomists for standard genome sequencing and annotation.</title>
        <authorList>
            <consortium name="The Broad Institute Genomics Platform"/>
            <consortium name="The Broad Institute Genome Sequencing Center for Infectious Disease"/>
            <person name="Wu L."/>
            <person name="Ma J."/>
        </authorList>
    </citation>
    <scope>NUCLEOTIDE SEQUENCE [LARGE SCALE GENOMIC DNA]</scope>
    <source>
        <strain evidence="3">KCTC 3950</strain>
    </source>
</reference>
<evidence type="ECO:0000313" key="2">
    <source>
        <dbReference type="EMBL" id="MFD2614337.1"/>
    </source>
</evidence>
<sequence length="118" mass="13077">MALQVWYKGLGGGGWAAVHPKGYFVKYVHHHYIQLVLDIGIWGLIAFLVAVGVPVMQALRFRTKESRFCLPLAAVFLVHLGFDIDFAFPLAAGLFLFLIGMIQDSSKANDTKRITKVG</sequence>
<accession>A0ABW5PJT6</accession>
<name>A0ABW5PJT6_9BACL</name>
<evidence type="ECO:0000313" key="3">
    <source>
        <dbReference type="Proteomes" id="UP001597541"/>
    </source>
</evidence>
<keyword evidence="3" id="KW-1185">Reference proteome</keyword>
<feature type="transmembrane region" description="Helical" evidence="1">
    <location>
        <begin position="68"/>
        <end position="99"/>
    </location>
</feature>
<comment type="caution">
    <text evidence="2">The sequence shown here is derived from an EMBL/GenBank/DDBJ whole genome shotgun (WGS) entry which is preliminary data.</text>
</comment>
<organism evidence="2 3">
    <name type="scientific">Paenibacillus gansuensis</name>
    <dbReference type="NCBI Taxonomy" id="306542"/>
    <lineage>
        <taxon>Bacteria</taxon>
        <taxon>Bacillati</taxon>
        <taxon>Bacillota</taxon>
        <taxon>Bacilli</taxon>
        <taxon>Bacillales</taxon>
        <taxon>Paenibacillaceae</taxon>
        <taxon>Paenibacillus</taxon>
    </lineage>
</organism>
<feature type="transmembrane region" description="Helical" evidence="1">
    <location>
        <begin position="32"/>
        <end position="56"/>
    </location>
</feature>
<keyword evidence="1" id="KW-1133">Transmembrane helix</keyword>